<evidence type="ECO:0000256" key="1">
    <source>
        <dbReference type="ARBA" id="ARBA00023015"/>
    </source>
</evidence>
<dbReference type="Pfam" id="PF15915">
    <property type="entry name" value="BAT"/>
    <property type="match status" value="1"/>
</dbReference>
<gene>
    <name evidence="5" type="ORF">C457_17497</name>
</gene>
<feature type="domain" description="HTH bat-type" evidence="3">
    <location>
        <begin position="162"/>
        <end position="213"/>
    </location>
</feature>
<dbReference type="InterPro" id="IPR013324">
    <property type="entry name" value="RNA_pol_sigma_r3/r4-like"/>
</dbReference>
<feature type="domain" description="Bacterioopsin transcriptional activator GAF and HTH associated" evidence="4">
    <location>
        <begin position="29"/>
        <end position="146"/>
    </location>
</feature>
<dbReference type="PANTHER" id="PTHR34236:SF1">
    <property type="entry name" value="DIMETHYL SULFOXIDE REDUCTASE TRANSCRIPTIONAL ACTIVATOR"/>
    <property type="match status" value="1"/>
</dbReference>
<evidence type="ECO:0000259" key="3">
    <source>
        <dbReference type="Pfam" id="PF04967"/>
    </source>
</evidence>
<proteinExistence type="predicted"/>
<keyword evidence="2" id="KW-0804">Transcription</keyword>
<keyword evidence="1" id="KW-0805">Transcription regulation</keyword>
<dbReference type="InterPro" id="IPR031803">
    <property type="entry name" value="BAT_GAF/HTH-assoc"/>
</dbReference>
<dbReference type="EMBL" id="AOLG01000054">
    <property type="protein sequence ID" value="ELZ65317.1"/>
    <property type="molecule type" value="Genomic_DNA"/>
</dbReference>
<keyword evidence="6" id="KW-1185">Reference proteome</keyword>
<dbReference type="InterPro" id="IPR007050">
    <property type="entry name" value="HTH_bacterioopsin"/>
</dbReference>
<dbReference type="AlphaFoldDB" id="M0G198"/>
<accession>M0G198</accession>
<evidence type="ECO:0000313" key="6">
    <source>
        <dbReference type="Proteomes" id="UP000011559"/>
    </source>
</evidence>
<dbReference type="PATRIC" id="fig|1227461.3.peg.3437"/>
<evidence type="ECO:0000256" key="2">
    <source>
        <dbReference type="ARBA" id="ARBA00023163"/>
    </source>
</evidence>
<dbReference type="OrthoDB" id="202021at2157"/>
<dbReference type="InterPro" id="IPR036388">
    <property type="entry name" value="WH-like_DNA-bd_sf"/>
</dbReference>
<comment type="caution">
    <text evidence="5">The sequence shown here is derived from an EMBL/GenBank/DDBJ whole genome shotgun (WGS) entry which is preliminary data.</text>
</comment>
<dbReference type="RefSeq" id="WP_008096607.1">
    <property type="nucleotide sequence ID" value="NZ_AOLG01000054.1"/>
</dbReference>
<protein>
    <submittedName>
        <fullName evidence="5">DNA binding domain-containing protein</fullName>
    </submittedName>
</protein>
<reference evidence="5 6" key="1">
    <citation type="journal article" date="2014" name="PLoS Genet.">
        <title>Phylogenetically driven sequencing of extremely halophilic archaea reveals strategies for static and dynamic osmo-response.</title>
        <authorList>
            <person name="Becker E.A."/>
            <person name="Seitzer P.M."/>
            <person name="Tritt A."/>
            <person name="Larsen D."/>
            <person name="Krusor M."/>
            <person name="Yao A.I."/>
            <person name="Wu D."/>
            <person name="Madern D."/>
            <person name="Eisen J.A."/>
            <person name="Darling A.E."/>
            <person name="Facciotti M.T."/>
        </authorList>
    </citation>
    <scope>NUCLEOTIDE SEQUENCE [LARGE SCALE GENOMIC DNA]</scope>
    <source>
        <strain evidence="6">DSM 18310 / JCM 13924 / TL6</strain>
    </source>
</reference>
<dbReference type="Proteomes" id="UP000011559">
    <property type="component" value="Unassembled WGS sequence"/>
</dbReference>
<dbReference type="Pfam" id="PF04967">
    <property type="entry name" value="HTH_10"/>
    <property type="match status" value="1"/>
</dbReference>
<dbReference type="PANTHER" id="PTHR34236">
    <property type="entry name" value="DIMETHYL SULFOXIDE REDUCTASE TRANSCRIPTIONAL ACTIVATOR"/>
    <property type="match status" value="1"/>
</dbReference>
<sequence length="233" mass="26256">MTDDRDTGYEVELGHPLAGVSPDATLEDPEFELTFVGGIPVSGEPVPYFVARGRDREELDDFLDDHVNIECFEPVSDGPEGRLYRCEWATHEGGIISAIRDCDGIVRQMVGTRYGWSLSVYFASNELTTRFHDACLSRDIDIDVRRVEPARLDERHPPDSDLSEKQLAALRLAFERGYFETPKETGLDEIASRLGISEQALSQRLRRALRHLVGSAIDDIDDIDDIDRDSRSE</sequence>
<organism evidence="5 6">
    <name type="scientific">Haloferax prahovense (strain DSM 18310 / JCM 13924 / TL6)</name>
    <dbReference type="NCBI Taxonomy" id="1227461"/>
    <lineage>
        <taxon>Archaea</taxon>
        <taxon>Methanobacteriati</taxon>
        <taxon>Methanobacteriota</taxon>
        <taxon>Stenosarchaea group</taxon>
        <taxon>Halobacteria</taxon>
        <taxon>Halobacteriales</taxon>
        <taxon>Haloferacaceae</taxon>
        <taxon>Haloferax</taxon>
    </lineage>
</organism>
<evidence type="ECO:0000259" key="4">
    <source>
        <dbReference type="Pfam" id="PF15915"/>
    </source>
</evidence>
<dbReference type="SUPFAM" id="SSF88659">
    <property type="entry name" value="Sigma3 and sigma4 domains of RNA polymerase sigma factors"/>
    <property type="match status" value="1"/>
</dbReference>
<dbReference type="Gene3D" id="1.10.10.10">
    <property type="entry name" value="Winged helix-like DNA-binding domain superfamily/Winged helix DNA-binding domain"/>
    <property type="match status" value="1"/>
</dbReference>
<evidence type="ECO:0000313" key="5">
    <source>
        <dbReference type="EMBL" id="ELZ65317.1"/>
    </source>
</evidence>
<name>M0G198_HALPT</name>